<dbReference type="GO" id="GO:0009055">
    <property type="term" value="F:electron transfer activity"/>
    <property type="evidence" value="ECO:0007669"/>
    <property type="project" value="InterPro"/>
</dbReference>
<dbReference type="RefSeq" id="WP_111528072.1">
    <property type="nucleotide sequence ID" value="NZ_JBHRSG010000002.1"/>
</dbReference>
<evidence type="ECO:0000256" key="4">
    <source>
        <dbReference type="ARBA" id="ARBA00022982"/>
    </source>
</evidence>
<keyword evidence="5 6" id="KW-0408">Iron</keyword>
<comment type="caution">
    <text evidence="8">The sequence shown here is derived from an EMBL/GenBank/DDBJ whole genome shotgun (WGS) entry which is preliminary data.</text>
</comment>
<evidence type="ECO:0000256" key="5">
    <source>
        <dbReference type="ARBA" id="ARBA00023004"/>
    </source>
</evidence>
<feature type="domain" description="Cytochrome c" evidence="7">
    <location>
        <begin position="185"/>
        <end position="278"/>
    </location>
</feature>
<dbReference type="PANTHER" id="PTHR37823">
    <property type="entry name" value="CYTOCHROME C-553-LIKE"/>
    <property type="match status" value="1"/>
</dbReference>
<dbReference type="InterPro" id="IPR051811">
    <property type="entry name" value="Cytochrome_c550/c551-like"/>
</dbReference>
<dbReference type="GO" id="GO:0046872">
    <property type="term" value="F:metal ion binding"/>
    <property type="evidence" value="ECO:0007669"/>
    <property type="project" value="UniProtKB-KW"/>
</dbReference>
<evidence type="ECO:0000259" key="7">
    <source>
        <dbReference type="PROSITE" id="PS51007"/>
    </source>
</evidence>
<sequence length="282" mass="29736">MRRVLRWIGLGLAGLAVVVVFAALGAFAASEAMIRWPAAKAPVRLAAARDVDAIARGKRVATLYGCHDCHGADLGGRTFFDEMPVARIAAPNLSLAMAHQSDEDLARAIRTGVAADGRPLWIMPSDAFSRLTDGETADLIAYLRTFPAKGGLQPVKQIGPVGRLGVLLGKFRSAPAVLAAEGHAAPVDLGPQYEQGRTLARACMECHGLDLKGSATTHAPDLAIAGAYDPADFERLLRTGVAAGNRRLGLMSEAAPGRFNALSHEEISALHAYLKARAEKSS</sequence>
<dbReference type="PANTHER" id="PTHR37823:SF1">
    <property type="entry name" value="CYTOCHROME C-553-LIKE"/>
    <property type="match status" value="1"/>
</dbReference>
<evidence type="ECO:0000313" key="8">
    <source>
        <dbReference type="EMBL" id="RAK54321.1"/>
    </source>
</evidence>
<dbReference type="Gene3D" id="1.10.760.10">
    <property type="entry name" value="Cytochrome c-like domain"/>
    <property type="match status" value="2"/>
</dbReference>
<dbReference type="InterPro" id="IPR036909">
    <property type="entry name" value="Cyt_c-like_dom_sf"/>
</dbReference>
<feature type="domain" description="Cytochrome c" evidence="7">
    <location>
        <begin position="52"/>
        <end position="147"/>
    </location>
</feature>
<evidence type="ECO:0000256" key="2">
    <source>
        <dbReference type="ARBA" id="ARBA00022617"/>
    </source>
</evidence>
<proteinExistence type="predicted"/>
<dbReference type="SUPFAM" id="SSF46626">
    <property type="entry name" value="Cytochrome c"/>
    <property type="match status" value="2"/>
</dbReference>
<protein>
    <recommendedName>
        <fullName evidence="7">Cytochrome c domain-containing protein</fullName>
    </recommendedName>
</protein>
<keyword evidence="2 6" id="KW-0349">Heme</keyword>
<dbReference type="AlphaFoldDB" id="A0A328AIH2"/>
<keyword evidence="3 6" id="KW-0479">Metal-binding</keyword>
<evidence type="ECO:0000256" key="3">
    <source>
        <dbReference type="ARBA" id="ARBA00022723"/>
    </source>
</evidence>
<keyword evidence="4" id="KW-0249">Electron transport</keyword>
<organism evidence="8 9">
    <name type="scientific">Phenylobacterium soli</name>
    <dbReference type="NCBI Taxonomy" id="2170551"/>
    <lineage>
        <taxon>Bacteria</taxon>
        <taxon>Pseudomonadati</taxon>
        <taxon>Pseudomonadota</taxon>
        <taxon>Alphaproteobacteria</taxon>
        <taxon>Caulobacterales</taxon>
        <taxon>Caulobacteraceae</taxon>
        <taxon>Phenylobacterium</taxon>
    </lineage>
</organism>
<evidence type="ECO:0000256" key="6">
    <source>
        <dbReference type="PROSITE-ProRule" id="PRU00433"/>
    </source>
</evidence>
<evidence type="ECO:0000313" key="9">
    <source>
        <dbReference type="Proteomes" id="UP000249254"/>
    </source>
</evidence>
<dbReference type="EMBL" id="QFYQ01000001">
    <property type="protein sequence ID" value="RAK54321.1"/>
    <property type="molecule type" value="Genomic_DNA"/>
</dbReference>
<keyword evidence="1" id="KW-0813">Transport</keyword>
<dbReference type="InterPro" id="IPR009056">
    <property type="entry name" value="Cyt_c-like_dom"/>
</dbReference>
<accession>A0A328AIH2</accession>
<keyword evidence="9" id="KW-1185">Reference proteome</keyword>
<dbReference type="OrthoDB" id="9773456at2"/>
<reference evidence="9" key="1">
    <citation type="submission" date="2018-05" db="EMBL/GenBank/DDBJ databases">
        <authorList>
            <person name="Li X."/>
        </authorList>
    </citation>
    <scope>NUCLEOTIDE SEQUENCE [LARGE SCALE GENOMIC DNA]</scope>
    <source>
        <strain evidence="9">LX32</strain>
    </source>
</reference>
<dbReference type="Proteomes" id="UP000249254">
    <property type="component" value="Unassembled WGS sequence"/>
</dbReference>
<dbReference type="PROSITE" id="PS51007">
    <property type="entry name" value="CYTC"/>
    <property type="match status" value="2"/>
</dbReference>
<dbReference type="GO" id="GO:0020037">
    <property type="term" value="F:heme binding"/>
    <property type="evidence" value="ECO:0007669"/>
    <property type="project" value="InterPro"/>
</dbReference>
<name>A0A328AIH2_9CAUL</name>
<gene>
    <name evidence="8" type="ORF">DJ017_07170</name>
</gene>
<evidence type="ECO:0000256" key="1">
    <source>
        <dbReference type="ARBA" id="ARBA00022448"/>
    </source>
</evidence>
<dbReference type="Pfam" id="PF00034">
    <property type="entry name" value="Cytochrom_C"/>
    <property type="match status" value="2"/>
</dbReference>